<dbReference type="Proteomes" id="UP000271554">
    <property type="component" value="Chromosome"/>
</dbReference>
<dbReference type="AlphaFoldDB" id="A0A387H5Z1"/>
<evidence type="ECO:0000313" key="3">
    <source>
        <dbReference type="EMBL" id="AYG79205.1"/>
    </source>
</evidence>
<keyword evidence="2" id="KW-0812">Transmembrane</keyword>
<feature type="region of interest" description="Disordered" evidence="1">
    <location>
        <begin position="114"/>
        <end position="170"/>
    </location>
</feature>
<evidence type="ECO:0000256" key="1">
    <source>
        <dbReference type="SAM" id="MobiDB-lite"/>
    </source>
</evidence>
<feature type="region of interest" description="Disordered" evidence="1">
    <location>
        <begin position="1"/>
        <end position="28"/>
    </location>
</feature>
<feature type="transmembrane region" description="Helical" evidence="2">
    <location>
        <begin position="52"/>
        <end position="72"/>
    </location>
</feature>
<keyword evidence="2" id="KW-1133">Transmembrane helix</keyword>
<keyword evidence="4" id="KW-1185">Reference proteome</keyword>
<keyword evidence="2" id="KW-0472">Membrane</keyword>
<proteinExistence type="predicted"/>
<dbReference type="EMBL" id="CP032698">
    <property type="protein sequence ID" value="AYG79205.1"/>
    <property type="molecule type" value="Genomic_DNA"/>
</dbReference>
<evidence type="ECO:0000256" key="2">
    <source>
        <dbReference type="SAM" id="Phobius"/>
    </source>
</evidence>
<evidence type="ECO:0000313" key="4">
    <source>
        <dbReference type="Proteomes" id="UP000271554"/>
    </source>
</evidence>
<reference evidence="3 4" key="1">
    <citation type="submission" date="2018-10" db="EMBL/GenBank/DDBJ databases">
        <title>Relationship between Morphology and Antimicrobial Activity in Streptomyces.</title>
        <authorList>
            <person name="Kang H.J."/>
            <person name="Kim S.B."/>
        </authorList>
    </citation>
    <scope>NUCLEOTIDE SEQUENCE [LARGE SCALE GENOMIC DNA]</scope>
    <source>
        <strain evidence="3 4">BH38</strain>
    </source>
</reference>
<feature type="compositionally biased region" description="Basic and acidic residues" evidence="1">
    <location>
        <begin position="161"/>
        <end position="170"/>
    </location>
</feature>
<organism evidence="3 4">
    <name type="scientific">Streptomyces hundungensis</name>
    <dbReference type="NCBI Taxonomy" id="1077946"/>
    <lineage>
        <taxon>Bacteria</taxon>
        <taxon>Bacillati</taxon>
        <taxon>Actinomycetota</taxon>
        <taxon>Actinomycetes</taxon>
        <taxon>Kitasatosporales</taxon>
        <taxon>Streptomycetaceae</taxon>
        <taxon>Streptomyces</taxon>
    </lineage>
</organism>
<feature type="compositionally biased region" description="Basic and acidic residues" evidence="1">
    <location>
        <begin position="114"/>
        <end position="130"/>
    </location>
</feature>
<name>A0A387H5Z1_9ACTN</name>
<gene>
    <name evidence="3" type="ORF">DWB77_01315</name>
</gene>
<protein>
    <submittedName>
        <fullName evidence="3">Uncharacterized protein</fullName>
    </submittedName>
</protein>
<sequence>MSAEQAARRERVTGEPRTARPLPRHRAQSEIDEQTALGGAYVRSLMRGQLRAALTGFAVLALTVATLPPAFRALDDSAVTWCVLGFAVYGPLGLIAWWYVRTAERNERDFARLVADRPTEGRPMEGRSMEGRPTQARAPEGRPPHGRPTQARAPESGRANPRPDHGSCTS</sequence>
<dbReference type="KEGG" id="shun:DWB77_01315"/>
<accession>A0A387H5Z1</accession>
<feature type="compositionally biased region" description="Basic and acidic residues" evidence="1">
    <location>
        <begin position="1"/>
        <end position="18"/>
    </location>
</feature>
<feature type="transmembrane region" description="Helical" evidence="2">
    <location>
        <begin position="78"/>
        <end position="100"/>
    </location>
</feature>